<dbReference type="InterPro" id="IPR003959">
    <property type="entry name" value="ATPase_AAA_core"/>
</dbReference>
<dbReference type="Proteomes" id="UP001196873">
    <property type="component" value="Unassembled WGS sequence"/>
</dbReference>
<comment type="caution">
    <text evidence="2">The sequence shown here is derived from an EMBL/GenBank/DDBJ whole genome shotgun (WGS) entry which is preliminary data.</text>
</comment>
<organism evidence="2 3">
    <name type="scientific">Segatella salivae</name>
    <dbReference type="NCBI Taxonomy" id="228604"/>
    <lineage>
        <taxon>Bacteria</taxon>
        <taxon>Pseudomonadati</taxon>
        <taxon>Bacteroidota</taxon>
        <taxon>Bacteroidia</taxon>
        <taxon>Bacteroidales</taxon>
        <taxon>Prevotellaceae</taxon>
        <taxon>Segatella</taxon>
    </lineage>
</organism>
<dbReference type="AlphaFoldDB" id="A0AAW4NQH7"/>
<sequence length="414" mass="48104">MLINFSFGNFRSFRDIKSLRMEAGRVDDLTESVIEKDGFRLLPVAAIYGANSSGKTNVIKAMGMFKDIVRNSSKLNPDEFIQQDPFRLTDAPHAGYAIFEIQFLLEGSIYRYGFKYLMSFIVDEWLYERINEPSAKEHILFQREEEEFTISTKYFPEGKNKKDLTAKNRLFLSLVAQLNGEISQKIISYFGEYNIISGLDEHEYKQISLRMIDGHLEGYTEAMNLFKKLDLGFTDIEVLNFNFNKTMTKEGTSERSFEEKMMEDVTHFLMTSHNIYDKTGQVVGQTHFFANDMESNGTLKIIGLSGLLFHTLLHGSVLFIDELDAKLHPMLTRAIVRLFMDKETNPKGAQLVFTTHDTHLINKDYLRRDQVWFTEKDATEASDLYSLFEFKERNDRNFEKNYIQGRYGAIPFIR</sequence>
<evidence type="ECO:0000313" key="3">
    <source>
        <dbReference type="Proteomes" id="UP001196873"/>
    </source>
</evidence>
<dbReference type="GO" id="GO:0005524">
    <property type="term" value="F:ATP binding"/>
    <property type="evidence" value="ECO:0007669"/>
    <property type="project" value="UniProtKB-KW"/>
</dbReference>
<evidence type="ECO:0000313" key="2">
    <source>
        <dbReference type="EMBL" id="MBW4864674.1"/>
    </source>
</evidence>
<name>A0AAW4NQH7_9BACT</name>
<dbReference type="RefSeq" id="WP_219427188.1">
    <property type="nucleotide sequence ID" value="NZ_JAHXRD010000001.1"/>
</dbReference>
<gene>
    <name evidence="2" type="ORF">KZY68_01285</name>
</gene>
<dbReference type="PANTHER" id="PTHR40396:SF1">
    <property type="entry name" value="ATPASE AAA-TYPE CORE DOMAIN-CONTAINING PROTEIN"/>
    <property type="match status" value="1"/>
</dbReference>
<dbReference type="GO" id="GO:0016887">
    <property type="term" value="F:ATP hydrolysis activity"/>
    <property type="evidence" value="ECO:0007669"/>
    <property type="project" value="InterPro"/>
</dbReference>
<dbReference type="Pfam" id="PF13304">
    <property type="entry name" value="AAA_21"/>
    <property type="match status" value="1"/>
</dbReference>
<proteinExistence type="predicted"/>
<evidence type="ECO:0000259" key="1">
    <source>
        <dbReference type="Pfam" id="PF13304"/>
    </source>
</evidence>
<dbReference type="PANTHER" id="PTHR40396">
    <property type="entry name" value="ATPASE-LIKE PROTEIN"/>
    <property type="match status" value="1"/>
</dbReference>
<dbReference type="EMBL" id="JAHXRF010000001">
    <property type="protein sequence ID" value="MBW4864674.1"/>
    <property type="molecule type" value="Genomic_DNA"/>
</dbReference>
<reference evidence="2" key="1">
    <citation type="submission" date="2021-07" db="EMBL/GenBank/DDBJ databases">
        <title>Genomic diversity and antimicrobial resistance of Prevotella spp. isolated from chronic lung disease airways.</title>
        <authorList>
            <person name="Webb K.A."/>
            <person name="Olagoke O.S."/>
            <person name="Baird T."/>
            <person name="Neill J."/>
            <person name="Pham A."/>
            <person name="Wells T.J."/>
            <person name="Ramsay K.A."/>
            <person name="Bell S.C."/>
            <person name="Sarovich D.S."/>
            <person name="Price E.P."/>
        </authorList>
    </citation>
    <scope>NUCLEOTIDE SEQUENCE</scope>
    <source>
        <strain evidence="2">SCHI0047.S.3</strain>
    </source>
</reference>
<keyword evidence="2" id="KW-0067">ATP-binding</keyword>
<accession>A0AAW4NQH7</accession>
<protein>
    <submittedName>
        <fullName evidence="2">ATP-binding protein</fullName>
    </submittedName>
</protein>
<feature type="domain" description="ATPase AAA-type core" evidence="1">
    <location>
        <begin position="44"/>
        <end position="362"/>
    </location>
</feature>
<keyword evidence="2" id="KW-0547">Nucleotide-binding</keyword>